<dbReference type="AlphaFoldDB" id="A0AAN9BAW2"/>
<dbReference type="InterPro" id="IPR014722">
    <property type="entry name" value="Rib_uL2_dom2"/>
</dbReference>
<accession>A0AAN9BAW2</accession>
<name>A0AAN9BAW2_9CAEN</name>
<dbReference type="InterPro" id="IPR008991">
    <property type="entry name" value="Translation_prot_SH3-like_sf"/>
</dbReference>
<evidence type="ECO:0000259" key="5">
    <source>
        <dbReference type="SMART" id="SM01383"/>
    </source>
</evidence>
<evidence type="ECO:0000259" key="4">
    <source>
        <dbReference type="SMART" id="SM01382"/>
    </source>
</evidence>
<dbReference type="GO" id="GO:0005762">
    <property type="term" value="C:mitochondrial large ribosomal subunit"/>
    <property type="evidence" value="ECO:0007669"/>
    <property type="project" value="TreeGrafter"/>
</dbReference>
<comment type="caution">
    <text evidence="6">The sequence shown here is derived from an EMBL/GenBank/DDBJ whole genome shotgun (WGS) entry which is preliminary data.</text>
</comment>
<keyword evidence="2" id="KW-0689">Ribosomal protein</keyword>
<dbReference type="Proteomes" id="UP001374579">
    <property type="component" value="Unassembled WGS sequence"/>
</dbReference>
<proteinExistence type="inferred from homology"/>
<sequence length="292" mass="32129">MAVADLCRTFACLLLKSSGKIPCPVAAQCVSRCLHTSSRLDGRVKFIKQGIDINKYTMRPLPLIRSGGRGHDGKIWTHGVGGGHKKNYRMIDFKRMGPAEGEPLVEQVQKVRYDPCRTANIAIVAGGNSKRYILASQNMKAGDLIKTSGKVTRIAVRASEGDSHPVGSLPLGSVVHNVERYTGEGGTIARAAGTSAQLVRKIDNRCILRMPSKREINVSQECMVTLGRVSNVDHNKIPVGKAGRNRWFGIRPQSGWWHRKTGYNGRKIKPIKPTKVYLKPPSAKPAIHKFTF</sequence>
<dbReference type="Pfam" id="PF03947">
    <property type="entry name" value="Ribosomal_L2_C"/>
    <property type="match status" value="1"/>
</dbReference>
<evidence type="ECO:0000313" key="6">
    <source>
        <dbReference type="EMBL" id="KAK7102630.1"/>
    </source>
</evidence>
<feature type="domain" description="Large ribosomal subunit protein uL2 C-terminal" evidence="4">
    <location>
        <begin position="158"/>
        <end position="277"/>
    </location>
</feature>
<dbReference type="Pfam" id="PF00181">
    <property type="entry name" value="Ribosomal_L2_N"/>
    <property type="match status" value="1"/>
</dbReference>
<dbReference type="Gene3D" id="2.40.50.140">
    <property type="entry name" value="Nucleic acid-binding proteins"/>
    <property type="match status" value="1"/>
</dbReference>
<evidence type="ECO:0008006" key="8">
    <source>
        <dbReference type="Google" id="ProtNLM"/>
    </source>
</evidence>
<feature type="domain" description="Large ribosomal subunit protein uL2 RNA-binding" evidence="5">
    <location>
        <begin position="68"/>
        <end position="147"/>
    </location>
</feature>
<reference evidence="6 7" key="1">
    <citation type="submission" date="2024-02" db="EMBL/GenBank/DDBJ databases">
        <title>Chromosome-scale genome assembly of the rough periwinkle Littorina saxatilis.</title>
        <authorList>
            <person name="De Jode A."/>
            <person name="Faria R."/>
            <person name="Formenti G."/>
            <person name="Sims Y."/>
            <person name="Smith T.P."/>
            <person name="Tracey A."/>
            <person name="Wood J.M.D."/>
            <person name="Zagrodzka Z.B."/>
            <person name="Johannesson K."/>
            <person name="Butlin R.K."/>
            <person name="Leder E.H."/>
        </authorList>
    </citation>
    <scope>NUCLEOTIDE SEQUENCE [LARGE SCALE GENOMIC DNA]</scope>
    <source>
        <strain evidence="6">Snail1</strain>
        <tissue evidence="6">Muscle</tissue>
    </source>
</reference>
<evidence type="ECO:0000256" key="1">
    <source>
        <dbReference type="ARBA" id="ARBA00005636"/>
    </source>
</evidence>
<protein>
    <recommendedName>
        <fullName evidence="8">Ribosomal protein L2</fullName>
    </recommendedName>
</protein>
<dbReference type="InterPro" id="IPR002171">
    <property type="entry name" value="Ribosomal_uL2"/>
</dbReference>
<dbReference type="SUPFAM" id="SSF50104">
    <property type="entry name" value="Translation proteins SH3-like domain"/>
    <property type="match status" value="1"/>
</dbReference>
<organism evidence="6 7">
    <name type="scientific">Littorina saxatilis</name>
    <dbReference type="NCBI Taxonomy" id="31220"/>
    <lineage>
        <taxon>Eukaryota</taxon>
        <taxon>Metazoa</taxon>
        <taxon>Spiralia</taxon>
        <taxon>Lophotrochozoa</taxon>
        <taxon>Mollusca</taxon>
        <taxon>Gastropoda</taxon>
        <taxon>Caenogastropoda</taxon>
        <taxon>Littorinimorpha</taxon>
        <taxon>Littorinoidea</taxon>
        <taxon>Littorinidae</taxon>
        <taxon>Littorina</taxon>
    </lineage>
</organism>
<keyword evidence="3" id="KW-0687">Ribonucleoprotein</keyword>
<dbReference type="GO" id="GO:0032543">
    <property type="term" value="P:mitochondrial translation"/>
    <property type="evidence" value="ECO:0007669"/>
    <property type="project" value="TreeGrafter"/>
</dbReference>
<evidence type="ECO:0000313" key="7">
    <source>
        <dbReference type="Proteomes" id="UP001374579"/>
    </source>
</evidence>
<dbReference type="FunFam" id="2.40.50.140:FF:000157">
    <property type="entry name" value="39S ribosomal protein L2, mitochondrial"/>
    <property type="match status" value="1"/>
</dbReference>
<dbReference type="PANTHER" id="PTHR13691">
    <property type="entry name" value="RIBOSOMAL PROTEIN L2"/>
    <property type="match status" value="1"/>
</dbReference>
<dbReference type="Gene3D" id="2.30.30.30">
    <property type="match status" value="1"/>
</dbReference>
<dbReference type="PANTHER" id="PTHR13691:SF73">
    <property type="entry name" value="LARGE RIBOSOMAL SUBUNIT PROTEIN UL2M"/>
    <property type="match status" value="1"/>
</dbReference>
<evidence type="ECO:0000256" key="2">
    <source>
        <dbReference type="ARBA" id="ARBA00022980"/>
    </source>
</evidence>
<dbReference type="GO" id="GO:0003723">
    <property type="term" value="F:RNA binding"/>
    <property type="evidence" value="ECO:0007669"/>
    <property type="project" value="TreeGrafter"/>
</dbReference>
<dbReference type="SMART" id="SM01383">
    <property type="entry name" value="Ribosomal_L2"/>
    <property type="match status" value="1"/>
</dbReference>
<dbReference type="InterPro" id="IPR012340">
    <property type="entry name" value="NA-bd_OB-fold"/>
</dbReference>
<keyword evidence="7" id="KW-1185">Reference proteome</keyword>
<dbReference type="EMBL" id="JBAMIC010000010">
    <property type="protein sequence ID" value="KAK7102630.1"/>
    <property type="molecule type" value="Genomic_DNA"/>
</dbReference>
<evidence type="ECO:0000256" key="3">
    <source>
        <dbReference type="ARBA" id="ARBA00023274"/>
    </source>
</evidence>
<dbReference type="GO" id="GO:0003735">
    <property type="term" value="F:structural constituent of ribosome"/>
    <property type="evidence" value="ECO:0007669"/>
    <property type="project" value="InterPro"/>
</dbReference>
<dbReference type="SUPFAM" id="SSF50249">
    <property type="entry name" value="Nucleic acid-binding proteins"/>
    <property type="match status" value="1"/>
</dbReference>
<comment type="similarity">
    <text evidence="1">Belongs to the universal ribosomal protein uL2 family.</text>
</comment>
<dbReference type="InterPro" id="IPR022669">
    <property type="entry name" value="Ribosomal_uL2_C"/>
</dbReference>
<dbReference type="InterPro" id="IPR022666">
    <property type="entry name" value="Ribosomal_uL2_RNA-bd_dom"/>
</dbReference>
<gene>
    <name evidence="6" type="ORF">V1264_020821</name>
</gene>
<dbReference type="SMART" id="SM01382">
    <property type="entry name" value="Ribosomal_L2_C"/>
    <property type="match status" value="1"/>
</dbReference>